<organism evidence="1 2">
    <name type="scientific">Trifolium pratense</name>
    <name type="common">Red clover</name>
    <dbReference type="NCBI Taxonomy" id="57577"/>
    <lineage>
        <taxon>Eukaryota</taxon>
        <taxon>Viridiplantae</taxon>
        <taxon>Streptophyta</taxon>
        <taxon>Embryophyta</taxon>
        <taxon>Tracheophyta</taxon>
        <taxon>Spermatophyta</taxon>
        <taxon>Magnoliopsida</taxon>
        <taxon>eudicotyledons</taxon>
        <taxon>Gunneridae</taxon>
        <taxon>Pentapetalae</taxon>
        <taxon>rosids</taxon>
        <taxon>fabids</taxon>
        <taxon>Fabales</taxon>
        <taxon>Fabaceae</taxon>
        <taxon>Papilionoideae</taxon>
        <taxon>50 kb inversion clade</taxon>
        <taxon>NPAAA clade</taxon>
        <taxon>Hologalegina</taxon>
        <taxon>IRL clade</taxon>
        <taxon>Trifolieae</taxon>
        <taxon>Trifolium</taxon>
    </lineage>
</organism>
<evidence type="ECO:0000313" key="2">
    <source>
        <dbReference type="Proteomes" id="UP000236291"/>
    </source>
</evidence>
<reference evidence="1 2" key="1">
    <citation type="journal article" date="2014" name="Am. J. Bot.">
        <title>Genome assembly and annotation for red clover (Trifolium pratense; Fabaceae).</title>
        <authorList>
            <person name="Istvanek J."/>
            <person name="Jaros M."/>
            <person name="Krenek A."/>
            <person name="Repkova J."/>
        </authorList>
    </citation>
    <scope>NUCLEOTIDE SEQUENCE [LARGE SCALE GENOMIC DNA]</scope>
    <source>
        <strain evidence="2">cv. Tatra</strain>
        <tissue evidence="1">Young leaves</tissue>
    </source>
</reference>
<evidence type="ECO:0000313" key="1">
    <source>
        <dbReference type="EMBL" id="PNY03610.1"/>
    </source>
</evidence>
<accession>A0A2K3NKQ7</accession>
<gene>
    <name evidence="1" type="ORF">L195_g000017</name>
</gene>
<protein>
    <submittedName>
        <fullName evidence="1">Cytochrome p450</fullName>
    </submittedName>
</protein>
<name>A0A2K3NKQ7_TRIPR</name>
<dbReference type="Proteomes" id="UP000236291">
    <property type="component" value="Unassembled WGS sequence"/>
</dbReference>
<dbReference type="AlphaFoldDB" id="A0A2K3NKQ7"/>
<reference evidence="1 2" key="2">
    <citation type="journal article" date="2017" name="Front. Plant Sci.">
        <title>Gene Classification and Mining of Molecular Markers Useful in Red Clover (Trifolium pratense) Breeding.</title>
        <authorList>
            <person name="Istvanek J."/>
            <person name="Dluhosova J."/>
            <person name="Dluhos P."/>
            <person name="Patkova L."/>
            <person name="Nedelnik J."/>
            <person name="Repkova J."/>
        </authorList>
    </citation>
    <scope>NUCLEOTIDE SEQUENCE [LARGE SCALE GENOMIC DNA]</scope>
    <source>
        <strain evidence="2">cv. Tatra</strain>
        <tissue evidence="1">Young leaves</tissue>
    </source>
</reference>
<dbReference type="EMBL" id="ASHM01000004">
    <property type="protein sequence ID" value="PNY03610.1"/>
    <property type="molecule type" value="Genomic_DNA"/>
</dbReference>
<proteinExistence type="predicted"/>
<comment type="caution">
    <text evidence="1">The sequence shown here is derived from an EMBL/GenBank/DDBJ whole genome shotgun (WGS) entry which is preliminary data.</text>
</comment>
<sequence>MVAGYEHLTVADVVNHIEAAQDVWMEAGMWTKLLLQIESAAGYKQLVFDFLENLDDNNEHYWRKPQPGTLKCNIDAACYVNSNQFCIGACLRDAAGGFLKAFTQTFEGQPEVRESEAITMLVCWRQSSGCNTIIHKSSKLKRIVYNSSKVLKERAGITWNLDLY</sequence>